<feature type="signal peptide" evidence="8">
    <location>
        <begin position="1"/>
        <end position="20"/>
    </location>
</feature>
<dbReference type="Gene3D" id="2.170.130.10">
    <property type="entry name" value="TonB-dependent receptor, plug domain"/>
    <property type="match status" value="1"/>
</dbReference>
<keyword evidence="8" id="KW-0732">Signal</keyword>
<dbReference type="InterPro" id="IPR013784">
    <property type="entry name" value="Carb-bd-like_fold"/>
</dbReference>
<keyword evidence="5 7" id="KW-0472">Membrane</keyword>
<sequence>MKKNVLLSTALKVALGAAIAATLPLHSVSAASNDGSLVGKVTTTDQSALKGLEITVRNPDTGFSRTVKADEDGQYRFSFLPVGKYIIEGTRDGKSLGKLAEVNVILGAATTADVTVNTGNVEEILVVGTRVIQAVDVKSTESATNLTREDLERLPVERDILSVAMLAPGLNRGDGDLGAGISFGGSSIAENSIYINGLNVTDFYNRVGSSSVPYAFYKEFQVKTGGYSVEFGRSTGGVINAVTRSGTNEFDFGTEIAWEPSFLQSKGTNHFDREGNPYRMYEWDEYDRTNATVYASGPIVQDHLFFFALYEARNLENDYSSDTANTFYEAQEDTGFWGAKIDWQINDSNLVELLAFSDENEEERDAFGFTYPEGQKGNYQQTRFTENGGLNWAATYTSYITDTFTAKALYGENERRFSRYSQNDVECARVRDLRPGGGGDIGCTSSSNVTQRDDTREAARLDFEWVLGDHQVRFGLDHESNASAHQQYYPGPERLLYEINRAGTTNVNGVPIGIGTEYVRTRQNEVDGNFETDNFAYYIEDNWQATEKLILNAGIRVESFENKNGDGETYIEQKDMIAPRLGFSWDIKGDSRSKIFGNAGRYFLPVANVINIKQAGGFLDRRTYYQFLGLEAFDYNGVTRYRPILGAQFGAVDDSQGDGTVGDLRGEVDQDMDPVYQDELILGFQSMIDDKWSWGVRGVYRRLHNAIDDMEISSTGILCDGEPVSPGFVMGNPGKNTTLFTDTDCDGESDGYVTIDTSRAGWAMYDEDGNYAGEVGWEEPKREYKALEFMIDRAWDNNWSFNATYTLSWAKGNAEGPVNSDTDFADAGRTEAFDNPWVNYGAYGYLPNDRRHSLKMRGAYALGEHWEFGATLTANSGRPISALGECNPYDDECFWSFFVFNEATGEYELRKRGSGGETPWLFDVGANVTYRHSFSTADLAVKLSVYNLLDQQRHTEVDEYLPSVPDGNADYGLGTGYQSARYGMITLTLDF</sequence>
<dbReference type="PANTHER" id="PTHR30069:SF46">
    <property type="entry name" value="OAR PROTEIN"/>
    <property type="match status" value="1"/>
</dbReference>
<dbReference type="AlphaFoldDB" id="A0A841HRV7"/>
<dbReference type="SUPFAM" id="SSF56935">
    <property type="entry name" value="Porins"/>
    <property type="match status" value="1"/>
</dbReference>
<organism evidence="11 12">
    <name type="scientific">Povalibacter uvarum</name>
    <dbReference type="NCBI Taxonomy" id="732238"/>
    <lineage>
        <taxon>Bacteria</taxon>
        <taxon>Pseudomonadati</taxon>
        <taxon>Pseudomonadota</taxon>
        <taxon>Gammaproteobacteria</taxon>
        <taxon>Steroidobacterales</taxon>
        <taxon>Steroidobacteraceae</taxon>
        <taxon>Povalibacter</taxon>
    </lineage>
</organism>
<reference evidence="11 12" key="1">
    <citation type="submission" date="2020-08" db="EMBL/GenBank/DDBJ databases">
        <title>Genomic Encyclopedia of Type Strains, Phase IV (KMG-IV): sequencing the most valuable type-strain genomes for metagenomic binning, comparative biology and taxonomic classification.</title>
        <authorList>
            <person name="Goeker M."/>
        </authorList>
    </citation>
    <scope>NUCLEOTIDE SEQUENCE [LARGE SCALE GENOMIC DNA]</scope>
    <source>
        <strain evidence="11 12">DSM 26723</strain>
    </source>
</reference>
<feature type="domain" description="TonB-dependent transporter Oar-like beta-barrel" evidence="10">
    <location>
        <begin position="566"/>
        <end position="882"/>
    </location>
</feature>
<name>A0A841HRV7_9GAMM</name>
<evidence type="ECO:0000313" key="12">
    <source>
        <dbReference type="Proteomes" id="UP000588068"/>
    </source>
</evidence>
<feature type="domain" description="TonB-dependent receptor plug" evidence="9">
    <location>
        <begin position="138"/>
        <end position="238"/>
    </location>
</feature>
<dbReference type="PROSITE" id="PS52016">
    <property type="entry name" value="TONB_DEPENDENT_REC_3"/>
    <property type="match status" value="1"/>
</dbReference>
<evidence type="ECO:0000259" key="9">
    <source>
        <dbReference type="Pfam" id="PF07715"/>
    </source>
</evidence>
<evidence type="ECO:0000256" key="6">
    <source>
        <dbReference type="ARBA" id="ARBA00023237"/>
    </source>
</evidence>
<dbReference type="GO" id="GO:0009279">
    <property type="term" value="C:cell outer membrane"/>
    <property type="evidence" value="ECO:0007669"/>
    <property type="project" value="UniProtKB-SubCell"/>
</dbReference>
<feature type="chain" id="PRO_5032749531" description="TonB-dependent receptor" evidence="8">
    <location>
        <begin position="21"/>
        <end position="991"/>
    </location>
</feature>
<comment type="subcellular location">
    <subcellularLocation>
        <location evidence="1 7">Cell outer membrane</location>
        <topology evidence="1 7">Multi-pass membrane protein</topology>
    </subcellularLocation>
</comment>
<feature type="domain" description="TonB-dependent transporter Oar-like beta-barrel" evidence="10">
    <location>
        <begin position="329"/>
        <end position="560"/>
    </location>
</feature>
<comment type="caution">
    <text evidence="11">The sequence shown here is derived from an EMBL/GenBank/DDBJ whole genome shotgun (WGS) entry which is preliminary data.</text>
</comment>
<dbReference type="GO" id="GO:0030246">
    <property type="term" value="F:carbohydrate binding"/>
    <property type="evidence" value="ECO:0007669"/>
    <property type="project" value="InterPro"/>
</dbReference>
<dbReference type="GO" id="GO:0015344">
    <property type="term" value="F:siderophore uptake transmembrane transporter activity"/>
    <property type="evidence" value="ECO:0007669"/>
    <property type="project" value="TreeGrafter"/>
</dbReference>
<evidence type="ECO:0000259" key="10">
    <source>
        <dbReference type="Pfam" id="PF25183"/>
    </source>
</evidence>
<dbReference type="Gene3D" id="2.40.170.20">
    <property type="entry name" value="TonB-dependent receptor, beta-barrel domain"/>
    <property type="match status" value="1"/>
</dbReference>
<comment type="similarity">
    <text evidence="7">Belongs to the TonB-dependent receptor family.</text>
</comment>
<evidence type="ECO:0000256" key="8">
    <source>
        <dbReference type="SAM" id="SignalP"/>
    </source>
</evidence>
<dbReference type="InterPro" id="IPR036942">
    <property type="entry name" value="Beta-barrel_TonB_sf"/>
</dbReference>
<dbReference type="GO" id="GO:0044718">
    <property type="term" value="P:siderophore transmembrane transport"/>
    <property type="evidence" value="ECO:0007669"/>
    <property type="project" value="TreeGrafter"/>
</dbReference>
<gene>
    <name evidence="11" type="ORF">HNQ60_003649</name>
</gene>
<dbReference type="Proteomes" id="UP000588068">
    <property type="component" value="Unassembled WGS sequence"/>
</dbReference>
<dbReference type="Pfam" id="PF13620">
    <property type="entry name" value="CarboxypepD_reg"/>
    <property type="match status" value="1"/>
</dbReference>
<protein>
    <recommendedName>
        <fullName evidence="13">TonB-dependent receptor</fullName>
    </recommendedName>
</protein>
<dbReference type="InterPro" id="IPR012910">
    <property type="entry name" value="Plug_dom"/>
</dbReference>
<evidence type="ECO:0000256" key="5">
    <source>
        <dbReference type="ARBA" id="ARBA00023136"/>
    </source>
</evidence>
<evidence type="ECO:0000313" key="11">
    <source>
        <dbReference type="EMBL" id="MBB6094762.1"/>
    </source>
</evidence>
<dbReference type="InterPro" id="IPR057601">
    <property type="entry name" value="Oar-like_b-barrel"/>
</dbReference>
<evidence type="ECO:0008006" key="13">
    <source>
        <dbReference type="Google" id="ProtNLM"/>
    </source>
</evidence>
<keyword evidence="6 7" id="KW-0998">Cell outer membrane</keyword>
<evidence type="ECO:0000256" key="4">
    <source>
        <dbReference type="ARBA" id="ARBA00022692"/>
    </source>
</evidence>
<keyword evidence="12" id="KW-1185">Reference proteome</keyword>
<dbReference type="Pfam" id="PF07715">
    <property type="entry name" value="Plug"/>
    <property type="match status" value="1"/>
</dbReference>
<dbReference type="InterPro" id="IPR039426">
    <property type="entry name" value="TonB-dep_rcpt-like"/>
</dbReference>
<evidence type="ECO:0000256" key="1">
    <source>
        <dbReference type="ARBA" id="ARBA00004571"/>
    </source>
</evidence>
<dbReference type="Gene3D" id="2.60.40.1120">
    <property type="entry name" value="Carboxypeptidase-like, regulatory domain"/>
    <property type="match status" value="1"/>
</dbReference>
<keyword evidence="4 7" id="KW-0812">Transmembrane</keyword>
<keyword evidence="3 7" id="KW-1134">Transmembrane beta strand</keyword>
<accession>A0A841HRV7</accession>
<evidence type="ECO:0000256" key="2">
    <source>
        <dbReference type="ARBA" id="ARBA00022448"/>
    </source>
</evidence>
<keyword evidence="2 7" id="KW-0813">Transport</keyword>
<dbReference type="EMBL" id="JACHHZ010000004">
    <property type="protein sequence ID" value="MBB6094762.1"/>
    <property type="molecule type" value="Genomic_DNA"/>
</dbReference>
<evidence type="ECO:0000256" key="3">
    <source>
        <dbReference type="ARBA" id="ARBA00022452"/>
    </source>
</evidence>
<dbReference type="RefSeq" id="WP_184334164.1">
    <property type="nucleotide sequence ID" value="NZ_JACHHZ010000004.1"/>
</dbReference>
<proteinExistence type="inferred from homology"/>
<dbReference type="PANTHER" id="PTHR30069">
    <property type="entry name" value="TONB-DEPENDENT OUTER MEMBRANE RECEPTOR"/>
    <property type="match status" value="1"/>
</dbReference>
<dbReference type="InterPro" id="IPR037066">
    <property type="entry name" value="Plug_dom_sf"/>
</dbReference>
<dbReference type="SUPFAM" id="SSF49452">
    <property type="entry name" value="Starch-binding domain-like"/>
    <property type="match status" value="1"/>
</dbReference>
<dbReference type="Pfam" id="PF25183">
    <property type="entry name" value="OMP_b-brl_4"/>
    <property type="match status" value="2"/>
</dbReference>
<evidence type="ECO:0000256" key="7">
    <source>
        <dbReference type="PROSITE-ProRule" id="PRU01360"/>
    </source>
</evidence>